<dbReference type="InterPro" id="IPR031306">
    <property type="entry name" value="CcdC"/>
</dbReference>
<dbReference type="PIRSF" id="PIRSF021441">
    <property type="entry name" value="DUF1453"/>
    <property type="match status" value="1"/>
</dbReference>
<keyword evidence="1" id="KW-0812">Transmembrane</keyword>
<evidence type="ECO:0000313" key="3">
    <source>
        <dbReference type="Proteomes" id="UP000430692"/>
    </source>
</evidence>
<protein>
    <submittedName>
        <fullName evidence="2">DUF1453 family protein</fullName>
    </submittedName>
</protein>
<dbReference type="InterPro" id="IPR058247">
    <property type="entry name" value="DUF1453"/>
</dbReference>
<keyword evidence="1" id="KW-0472">Membrane</keyword>
<feature type="transmembrane region" description="Helical" evidence="1">
    <location>
        <begin position="133"/>
        <end position="151"/>
    </location>
</feature>
<proteinExistence type="predicted"/>
<keyword evidence="3" id="KW-1185">Reference proteome</keyword>
<dbReference type="PANTHER" id="PTHR39164:SF1">
    <property type="entry name" value="PROTEIN CCDC"/>
    <property type="match status" value="1"/>
</dbReference>
<evidence type="ECO:0000313" key="2">
    <source>
        <dbReference type="EMBL" id="MXQ53574.1"/>
    </source>
</evidence>
<feature type="transmembrane region" description="Helical" evidence="1">
    <location>
        <begin position="41"/>
        <end position="57"/>
    </location>
</feature>
<dbReference type="Pfam" id="PF07301">
    <property type="entry name" value="DUF1453"/>
    <property type="match status" value="1"/>
</dbReference>
<comment type="caution">
    <text evidence="2">The sequence shown here is derived from an EMBL/GenBank/DDBJ whole genome shotgun (WGS) entry which is preliminary data.</text>
</comment>
<dbReference type="RefSeq" id="WP_160800933.1">
    <property type="nucleotide sequence ID" value="NZ_WUUL01000004.1"/>
</dbReference>
<sequence>MEAFFTLHLHTIASIVFVLGALSMIYIRIKAAAKPTNAKKILIPPLGMSTGFFMFFYEPTHISWTWAGIAFLCGAVFFSIPLIKTSKFELRSGQVFLKRSPALIFILVGLLTIRFALHSYIEEFLSIPQTGGLFFILAFGMLLPWRIAMYLQYQKLLKDEKIEPLPTL</sequence>
<evidence type="ECO:0000256" key="1">
    <source>
        <dbReference type="SAM" id="Phobius"/>
    </source>
</evidence>
<dbReference type="AlphaFoldDB" id="A0A6I4VYL3"/>
<dbReference type="PANTHER" id="PTHR39164">
    <property type="entry name" value="PROTEIN CCDC"/>
    <property type="match status" value="1"/>
</dbReference>
<dbReference type="Proteomes" id="UP000430692">
    <property type="component" value="Unassembled WGS sequence"/>
</dbReference>
<reference evidence="2 3" key="1">
    <citation type="submission" date="2019-12" db="EMBL/GenBank/DDBJ databases">
        <title>Whole-genome analyses of novel actinobacteria.</title>
        <authorList>
            <person name="Sahin N."/>
            <person name="Saygin H."/>
        </authorList>
    </citation>
    <scope>NUCLEOTIDE SEQUENCE [LARGE SCALE GENOMIC DNA]</scope>
    <source>
        <strain evidence="2 3">KC615</strain>
    </source>
</reference>
<name>A0A6I4VYL3_9BACL</name>
<accession>A0A6I4VYL3</accession>
<feature type="transmembrane region" description="Helical" evidence="1">
    <location>
        <begin position="12"/>
        <end position="29"/>
    </location>
</feature>
<feature type="transmembrane region" description="Helical" evidence="1">
    <location>
        <begin position="63"/>
        <end position="83"/>
    </location>
</feature>
<feature type="transmembrane region" description="Helical" evidence="1">
    <location>
        <begin position="103"/>
        <end position="121"/>
    </location>
</feature>
<keyword evidence="1" id="KW-1133">Transmembrane helix</keyword>
<dbReference type="EMBL" id="WUUL01000004">
    <property type="protein sequence ID" value="MXQ53574.1"/>
    <property type="molecule type" value="Genomic_DNA"/>
</dbReference>
<organism evidence="2 3">
    <name type="scientific">Shimazuella alba</name>
    <dbReference type="NCBI Taxonomy" id="2690964"/>
    <lineage>
        <taxon>Bacteria</taxon>
        <taxon>Bacillati</taxon>
        <taxon>Bacillota</taxon>
        <taxon>Bacilli</taxon>
        <taxon>Bacillales</taxon>
        <taxon>Thermoactinomycetaceae</taxon>
        <taxon>Shimazuella</taxon>
    </lineage>
</organism>
<gene>
    <name evidence="2" type="ORF">GSM42_07495</name>
</gene>